<dbReference type="RefSeq" id="WP_053961830.1">
    <property type="nucleotide sequence ID" value="NZ_CAJPTR010000022.1"/>
</dbReference>
<proteinExistence type="predicted"/>
<dbReference type="EMBL" id="LR584267">
    <property type="protein sequence ID" value="VHO00371.1"/>
    <property type="molecule type" value="Genomic_DNA"/>
</dbReference>
<dbReference type="InterPro" id="IPR012675">
    <property type="entry name" value="Beta-grasp_dom_sf"/>
</dbReference>
<evidence type="ECO:0000313" key="4">
    <source>
        <dbReference type="Proteomes" id="UP000324288"/>
    </source>
</evidence>
<dbReference type="SUPFAM" id="SSF54285">
    <property type="entry name" value="MoaD/ThiS"/>
    <property type="match status" value="1"/>
</dbReference>
<sequence>MIITVNGETTTIADNATVADLMAERQLTSAGTAVAVDAAVVPASQWATSTLAEGAEVDILTAVQGG</sequence>
<dbReference type="InterPro" id="IPR010035">
    <property type="entry name" value="Thi_S"/>
</dbReference>
<dbReference type="Proteomes" id="UP000068137">
    <property type="component" value="Chromosome"/>
</dbReference>
<dbReference type="InterPro" id="IPR003749">
    <property type="entry name" value="ThiS/MoaD-like"/>
</dbReference>
<evidence type="ECO:0000313" key="3">
    <source>
        <dbReference type="Proteomes" id="UP000068137"/>
    </source>
</evidence>
<reference evidence="2 4" key="3">
    <citation type="submission" date="2019-04" db="EMBL/GenBank/DDBJ databases">
        <authorList>
            <person name="Seth-Smith MB H."/>
            <person name="Seth-Smith H."/>
        </authorList>
    </citation>
    <scope>NUCLEOTIDE SEQUENCE [LARGE SCALE GENOMIC DNA]</scope>
    <source>
        <strain evidence="2">USB-603019</strain>
    </source>
</reference>
<dbReference type="STRING" id="1528099.AL705_03515"/>
<dbReference type="AlphaFoldDB" id="A0A0M5KZJ9"/>
<name>A0A0M5KZJ9_9ACTN</name>
<dbReference type="PANTHER" id="PTHR34472:SF1">
    <property type="entry name" value="SULFUR CARRIER PROTEIN THIS"/>
    <property type="match status" value="1"/>
</dbReference>
<gene>
    <name evidence="2" type="primary">thiS</name>
    <name evidence="1" type="ORF">AL705_03515</name>
    <name evidence="2" type="ORF">LC603019_00689</name>
</gene>
<dbReference type="NCBIfam" id="TIGR01683">
    <property type="entry name" value="thiS"/>
    <property type="match status" value="1"/>
</dbReference>
<dbReference type="PANTHER" id="PTHR34472">
    <property type="entry name" value="SULFUR CARRIER PROTEIN THIS"/>
    <property type="match status" value="1"/>
</dbReference>
<protein>
    <submittedName>
        <fullName evidence="2">Sulfur carrier protein ThiS</fullName>
    </submittedName>
    <submittedName>
        <fullName evidence="1">Thiamine biosynthesis protein ThiS</fullName>
    </submittedName>
</protein>
<dbReference type="GeneID" id="84894662"/>
<keyword evidence="4" id="KW-1185">Reference proteome</keyword>
<dbReference type="EMBL" id="CP012390">
    <property type="protein sequence ID" value="ALE18879.1"/>
    <property type="molecule type" value="Genomic_DNA"/>
</dbReference>
<reference evidence="1" key="2">
    <citation type="journal article" date="2016" name="Int. J. Syst. Evol. Microbiol.">
        <title>Lawsonella clevelandensis gen. nov., sp. nov., a new member of the suborder Corynebacterineae isolated from human abscesses.</title>
        <authorList>
            <person name="Bell M.E."/>
            <person name="Bernard K.A."/>
            <person name="Harrington S.M."/>
            <person name="Patel N.B."/>
            <person name="Tucker T.A."/>
            <person name="Metcalfe M.G."/>
            <person name="McQuiston J.R."/>
        </authorList>
    </citation>
    <scope>NUCLEOTIDE SEQUENCE</scope>
    <source>
        <strain evidence="1">X1698</strain>
    </source>
</reference>
<organism evidence="1 3">
    <name type="scientific">Lawsonella clevelandensis</name>
    <dbReference type="NCBI Taxonomy" id="1528099"/>
    <lineage>
        <taxon>Bacteria</taxon>
        <taxon>Bacillati</taxon>
        <taxon>Actinomycetota</taxon>
        <taxon>Actinomycetes</taxon>
        <taxon>Mycobacteriales</taxon>
        <taxon>Lawsonellaceae</taxon>
        <taxon>Lawsonella</taxon>
    </lineage>
</organism>
<evidence type="ECO:0000313" key="2">
    <source>
        <dbReference type="EMBL" id="VHO00371.1"/>
    </source>
</evidence>
<reference evidence="1 3" key="1">
    <citation type="journal article" date="2015" name="Genome Announc.">
        <title>Complete Genome Sequences for Two Strains of a Novel Fastidious, Partially Acid-Fast, Gram-Positive Corynebacterineae Bacterium, Derived from Human Clinical Samples.</title>
        <authorList>
            <person name="Nicholson A.C."/>
            <person name="Bell M."/>
            <person name="Humrighouse B.W."/>
            <person name="McQuiston J.R."/>
        </authorList>
    </citation>
    <scope>NUCLEOTIDE SEQUENCE [LARGE SCALE GENOMIC DNA]</scope>
    <source>
        <strain evidence="1 3">X1698</strain>
    </source>
</reference>
<dbReference type="Pfam" id="PF02597">
    <property type="entry name" value="ThiS"/>
    <property type="match status" value="1"/>
</dbReference>
<accession>A0A0M5KZJ9</accession>
<evidence type="ECO:0000313" key="1">
    <source>
        <dbReference type="EMBL" id="ALE18879.1"/>
    </source>
</evidence>
<dbReference type="KEGG" id="cbq:AL705_03515"/>
<dbReference type="InterPro" id="IPR016155">
    <property type="entry name" value="Mopterin_synth/thiamin_S_b"/>
</dbReference>
<dbReference type="CDD" id="cd00565">
    <property type="entry name" value="Ubl_ThiS"/>
    <property type="match status" value="1"/>
</dbReference>
<dbReference type="Gene3D" id="3.10.20.30">
    <property type="match status" value="1"/>
</dbReference>
<dbReference type="Proteomes" id="UP000324288">
    <property type="component" value="Chromosome"/>
</dbReference>